<dbReference type="Pfam" id="PF00206">
    <property type="entry name" value="Lyase_1"/>
    <property type="match status" value="1"/>
</dbReference>
<dbReference type="PANTHER" id="PTHR43172:SF2">
    <property type="entry name" value="ADENYLOSUCCINATE LYASE C-TERMINAL DOMAIN-CONTAINING PROTEIN"/>
    <property type="match status" value="1"/>
</dbReference>
<evidence type="ECO:0000313" key="5">
    <source>
        <dbReference type="Proteomes" id="UP000183900"/>
    </source>
</evidence>
<dbReference type="NCBIfam" id="TIGR02426">
    <property type="entry name" value="protocat_pcaB"/>
    <property type="match status" value="1"/>
</dbReference>
<dbReference type="SUPFAM" id="SSF48557">
    <property type="entry name" value="L-aspartase-like"/>
    <property type="match status" value="1"/>
</dbReference>
<dbReference type="AlphaFoldDB" id="A0A0K6HZB7"/>
<organism evidence="4 5">
    <name type="scientific">Pannonibacter indicus</name>
    <dbReference type="NCBI Taxonomy" id="466044"/>
    <lineage>
        <taxon>Bacteria</taxon>
        <taxon>Pseudomonadati</taxon>
        <taxon>Pseudomonadota</taxon>
        <taxon>Alphaproteobacteria</taxon>
        <taxon>Hyphomicrobiales</taxon>
        <taxon>Stappiaceae</taxon>
        <taxon>Pannonibacter</taxon>
    </lineage>
</organism>
<dbReference type="PROSITE" id="PS00163">
    <property type="entry name" value="FUMARATE_LYASES"/>
    <property type="match status" value="1"/>
</dbReference>
<dbReference type="Gene3D" id="1.10.40.30">
    <property type="entry name" value="Fumarase/aspartase (C-terminal domain)"/>
    <property type="match status" value="1"/>
</dbReference>
<dbReference type="PRINTS" id="PR00145">
    <property type="entry name" value="ARGSUCLYASE"/>
</dbReference>
<dbReference type="CDD" id="cd01597">
    <property type="entry name" value="pCLME"/>
    <property type="match status" value="1"/>
</dbReference>
<dbReference type="SMART" id="SM00998">
    <property type="entry name" value="ADSL_C"/>
    <property type="match status" value="1"/>
</dbReference>
<evidence type="ECO:0000259" key="3">
    <source>
        <dbReference type="SMART" id="SM00998"/>
    </source>
</evidence>
<protein>
    <recommendedName>
        <fullName evidence="2">3-carboxy-cis,cis-muconate cycloisomerase</fullName>
        <ecNumber evidence="2">5.5.1.2</ecNumber>
    </recommendedName>
</protein>
<dbReference type="GO" id="GO:0016829">
    <property type="term" value="F:lyase activity"/>
    <property type="evidence" value="ECO:0007669"/>
    <property type="project" value="UniProtKB-ARBA"/>
</dbReference>
<gene>
    <name evidence="4" type="ORF">Ga0061067_10575</name>
</gene>
<evidence type="ECO:0000256" key="1">
    <source>
        <dbReference type="ARBA" id="ARBA00034772"/>
    </source>
</evidence>
<dbReference type="NCBIfam" id="NF004631">
    <property type="entry name" value="PRK05975.1"/>
    <property type="match status" value="1"/>
</dbReference>
<dbReference type="PRINTS" id="PR00149">
    <property type="entry name" value="FUMRATELYASE"/>
</dbReference>
<dbReference type="InterPro" id="IPR022761">
    <property type="entry name" value="Fumarate_lyase_N"/>
</dbReference>
<reference evidence="5" key="1">
    <citation type="submission" date="2015-08" db="EMBL/GenBank/DDBJ databases">
        <authorList>
            <person name="Varghese N."/>
        </authorList>
    </citation>
    <scope>NUCLEOTIDE SEQUENCE [LARGE SCALE GENOMIC DNA]</scope>
    <source>
        <strain evidence="5">DSM 23407</strain>
    </source>
</reference>
<dbReference type="Gene3D" id="1.20.200.10">
    <property type="entry name" value="Fumarase/aspartase (Central domain)"/>
    <property type="match status" value="1"/>
</dbReference>
<keyword evidence="5" id="KW-1185">Reference proteome</keyword>
<feature type="domain" description="Adenylosuccinate lyase C-terminal" evidence="3">
    <location>
        <begin position="362"/>
        <end position="436"/>
    </location>
</feature>
<accession>A0A0K6HZB7</accession>
<dbReference type="InterPro" id="IPR012789">
    <property type="entry name" value="Protocat_PcaB-like"/>
</dbReference>
<evidence type="ECO:0000313" key="4">
    <source>
        <dbReference type="EMBL" id="CUA96220.1"/>
    </source>
</evidence>
<dbReference type="GO" id="GO:0019619">
    <property type="term" value="P:3,4-dihydroxybenzoate catabolic process"/>
    <property type="evidence" value="ECO:0007669"/>
    <property type="project" value="InterPro"/>
</dbReference>
<dbReference type="InterPro" id="IPR000362">
    <property type="entry name" value="Fumarate_lyase_fam"/>
</dbReference>
<dbReference type="RefSeq" id="WP_055455595.1">
    <property type="nucleotide sequence ID" value="NZ_CYHE01000005.1"/>
</dbReference>
<dbReference type="Proteomes" id="UP000183900">
    <property type="component" value="Unassembled WGS sequence"/>
</dbReference>
<keyword evidence="4" id="KW-0413">Isomerase</keyword>
<dbReference type="InterPro" id="IPR008948">
    <property type="entry name" value="L-Aspartase-like"/>
</dbReference>
<sequence>MTVSPFDSPLLSGLLQDGETAALFSDAAALAAMLEVEAALALAQGDCGLIPHEAAKAISAAARHLTLDPAALSAATAQDGVPVPALVAALRKAVSADHAPFVHWGATSQDIADTGLVLRLSQLADIFEARLRDLARLLLRMAEAHRATPMAAHTRMQQATPTSFGLKAAVWLAPLLAHLERLAQLRPRLLRLSLGGASGNLAALAPHGLAVEAKLAERLGLTISPVPWHVSRDGLMEFAGWCALVTGSLGKTGQDIALLSQNEIGELRPGSGGGSSTMPNKANPVGAEVLIALARYTGGQLGTLQQAAIAEYERSGAAWLIEWLSLPQIAAATGKALTTATSLLESLVIDTARMRANIEAGNGLLLAEAASFALAATMPRPQAQDLVKKACATVLASGTHLFDVLAAMTPVPADWSALKDPALHMGEAAALIDRIVESAQALGLES</sequence>
<dbReference type="Pfam" id="PF10397">
    <property type="entry name" value="ADSL_C"/>
    <property type="match status" value="1"/>
</dbReference>
<comment type="similarity">
    <text evidence="1">Belongs to the class-II fumarase/aspartase family.</text>
</comment>
<dbReference type="EC" id="5.5.1.2" evidence="2"/>
<dbReference type="OrthoDB" id="9768878at2"/>
<evidence type="ECO:0000256" key="2">
    <source>
        <dbReference type="NCBIfam" id="TIGR02426"/>
    </source>
</evidence>
<dbReference type="PANTHER" id="PTHR43172">
    <property type="entry name" value="ADENYLOSUCCINATE LYASE"/>
    <property type="match status" value="1"/>
</dbReference>
<dbReference type="GO" id="GO:0047472">
    <property type="term" value="F:3-carboxy-cis,cis-muconate cycloisomerase activity"/>
    <property type="evidence" value="ECO:0007669"/>
    <property type="project" value="UniProtKB-UniRule"/>
</dbReference>
<proteinExistence type="inferred from homology"/>
<dbReference type="InterPro" id="IPR019468">
    <property type="entry name" value="AdenyloSucc_lyase_C"/>
</dbReference>
<name>A0A0K6HZB7_9HYPH</name>
<dbReference type="InterPro" id="IPR020557">
    <property type="entry name" value="Fumarate_lyase_CS"/>
</dbReference>
<dbReference type="EMBL" id="CYHE01000005">
    <property type="protein sequence ID" value="CUA96220.1"/>
    <property type="molecule type" value="Genomic_DNA"/>
</dbReference>